<reference evidence="4" key="1">
    <citation type="submission" date="2018-09" db="EMBL/GenBank/DDBJ databases">
        <title>Genome sequencing of strain 2DFWR-13.</title>
        <authorList>
            <person name="Heo J."/>
            <person name="Kim S.-J."/>
            <person name="Kwon S.-W."/>
        </authorList>
    </citation>
    <scope>NUCLEOTIDE SEQUENCE [LARGE SCALE GENOMIC DNA]</scope>
    <source>
        <strain evidence="4">2DFWR-13</strain>
    </source>
</reference>
<feature type="domain" description="DUF559" evidence="2">
    <location>
        <begin position="257"/>
        <end position="311"/>
    </location>
</feature>
<dbReference type="InterPro" id="IPR007569">
    <property type="entry name" value="DUF559"/>
</dbReference>
<evidence type="ECO:0000259" key="2">
    <source>
        <dbReference type="Pfam" id="PF04480"/>
    </source>
</evidence>
<organism evidence="3 4">
    <name type="scientific">Protaetiibacter intestinalis</name>
    <dbReference type="NCBI Taxonomy" id="2419774"/>
    <lineage>
        <taxon>Bacteria</taxon>
        <taxon>Bacillati</taxon>
        <taxon>Actinomycetota</taxon>
        <taxon>Actinomycetes</taxon>
        <taxon>Micrococcales</taxon>
        <taxon>Microbacteriaceae</taxon>
        <taxon>Protaetiibacter</taxon>
    </lineage>
</organism>
<feature type="region of interest" description="Disordered" evidence="1">
    <location>
        <begin position="1"/>
        <end position="31"/>
    </location>
</feature>
<dbReference type="Proteomes" id="UP000278886">
    <property type="component" value="Chromosome"/>
</dbReference>
<protein>
    <submittedName>
        <fullName evidence="3">DUF559 domain-containing protein</fullName>
    </submittedName>
</protein>
<name>A0A387B5Q8_9MICO</name>
<dbReference type="EMBL" id="CP032630">
    <property type="protein sequence ID" value="AYF97078.1"/>
    <property type="molecule type" value="Genomic_DNA"/>
</dbReference>
<evidence type="ECO:0000256" key="1">
    <source>
        <dbReference type="SAM" id="MobiDB-lite"/>
    </source>
</evidence>
<evidence type="ECO:0000313" key="4">
    <source>
        <dbReference type="Proteomes" id="UP000278886"/>
    </source>
</evidence>
<sequence length="337" mass="37566">MRRHPRITRCGIRGGGGGRQHRHMQPPLRPHPASLFGDTDVLTRLNLVGRGASVVQLAAAVHDGSLIRIRRGYYGRPELELPVQRAVRVGGRMSCVSELRRRGVWTLDPGDTVHLQIAPNAARLRDRDERTEPLDFVEPGCRIHWRPLERPRAADHAHAGLWDALLLAVVCLPEREALAVLDSVLHERLMSRRSLRELAQSLPADRARLVALADAGAASGIETFPRWLCLVMGLSVRTQPFVAGAGYGDLEVEGFILVEGDSHEFHDAEVTARDRRRDAVFTRAGYTVLHFRYAQIVYEPREVAETILAAILAHRGIRNSGEIVRRARRRLDAAGIS</sequence>
<proteinExistence type="predicted"/>
<dbReference type="Pfam" id="PF04480">
    <property type="entry name" value="DUF559"/>
    <property type="match status" value="1"/>
</dbReference>
<dbReference type="KEGG" id="lyd:D7I47_01645"/>
<dbReference type="AlphaFoldDB" id="A0A387B5Q8"/>
<evidence type="ECO:0000313" key="3">
    <source>
        <dbReference type="EMBL" id="AYF97078.1"/>
    </source>
</evidence>
<gene>
    <name evidence="3" type="ORF">D7I47_01645</name>
</gene>
<accession>A0A387B5Q8</accession>
<keyword evidence="4" id="KW-1185">Reference proteome</keyword>